<reference key="1">
    <citation type="submission" date="2010-11" db="EMBL/GenBank/DDBJ databases">
        <title>The complete genome of Bacteroides helcogenes P 36-108.</title>
        <authorList>
            <consortium name="US DOE Joint Genome Institute (JGI-PGF)"/>
            <person name="Lucas S."/>
            <person name="Copeland A."/>
            <person name="Lapidus A."/>
            <person name="Bruce D."/>
            <person name="Goodwin L."/>
            <person name="Pitluck S."/>
            <person name="Kyrpides N."/>
            <person name="Mavromatis K."/>
            <person name="Ivanova N."/>
            <person name="Zeytun A."/>
            <person name="Brettin T."/>
            <person name="Detter J.C."/>
            <person name="Tapia R."/>
            <person name="Han C."/>
            <person name="Land M."/>
            <person name="Hauser L."/>
            <person name="Markowitz V."/>
            <person name="Cheng J.-F."/>
            <person name="Hugenholtz P."/>
            <person name="Woyke T."/>
            <person name="Wu D."/>
            <person name="Gronow S."/>
            <person name="Wellnitz S."/>
            <person name="Brambilla E."/>
            <person name="Klenk H.-P."/>
            <person name="Eisen J.A."/>
        </authorList>
    </citation>
    <scope>NUCLEOTIDE SEQUENCE</scope>
    <source>
        <strain>P 36-108</strain>
    </source>
</reference>
<protein>
    <submittedName>
        <fullName evidence="1">Uncharacterized protein</fullName>
    </submittedName>
</protein>
<name>E6SPJ3_BACT6</name>
<dbReference type="RefSeq" id="WP_013546495.1">
    <property type="nucleotide sequence ID" value="NC_014933.1"/>
</dbReference>
<accession>E6SPJ3</accession>
<dbReference type="Pfam" id="PF19781">
    <property type="entry name" value="DUF6266"/>
    <property type="match status" value="1"/>
</dbReference>
<dbReference type="Proteomes" id="UP000008630">
    <property type="component" value="Chromosome"/>
</dbReference>
<dbReference type="InterPro" id="IPR046233">
    <property type="entry name" value="DUF6266"/>
</dbReference>
<proteinExistence type="predicted"/>
<gene>
    <name evidence="1" type="ordered locus">Bache_0865</name>
</gene>
<dbReference type="STRING" id="693979.Bache_0865"/>
<dbReference type="eggNOG" id="ENOG502Z9ST">
    <property type="taxonomic scope" value="Bacteria"/>
</dbReference>
<dbReference type="AlphaFoldDB" id="E6SPJ3"/>
<dbReference type="PATRIC" id="fig|693979.3.peg.921"/>
<evidence type="ECO:0000313" key="2">
    <source>
        <dbReference type="Proteomes" id="UP000008630"/>
    </source>
</evidence>
<keyword evidence="2" id="KW-1185">Reference proteome</keyword>
<dbReference type="KEGG" id="bhl:Bache_0865"/>
<organism evidence="1 2">
    <name type="scientific">Bacteroides helcogenes (strain ATCC 35417 / DSM 20613 / JCM 6297 / CCUG 15421 / P 36-108)</name>
    <dbReference type="NCBI Taxonomy" id="693979"/>
    <lineage>
        <taxon>Bacteria</taxon>
        <taxon>Pseudomonadati</taxon>
        <taxon>Bacteroidota</taxon>
        <taxon>Bacteroidia</taxon>
        <taxon>Bacteroidales</taxon>
        <taxon>Bacteroidaceae</taxon>
        <taxon>Bacteroides</taxon>
    </lineage>
</organism>
<reference evidence="1 2" key="2">
    <citation type="journal article" date="2011" name="Stand. Genomic Sci.">
        <title>Complete genome sequence of Bacteroides helcogenes type strain (P 36-108).</title>
        <authorList>
            <person name="Pati A."/>
            <person name="Gronow S."/>
            <person name="Zeytun A."/>
            <person name="Lapidus A."/>
            <person name="Nolan M."/>
            <person name="Hammon N."/>
            <person name="Deshpande S."/>
            <person name="Cheng J.F."/>
            <person name="Tapia R."/>
            <person name="Han C."/>
            <person name="Goodwin L."/>
            <person name="Pitluck S."/>
            <person name="Liolios K."/>
            <person name="Pagani I."/>
            <person name="Ivanova N."/>
            <person name="Mavromatis K."/>
            <person name="Chen A."/>
            <person name="Palaniappan K."/>
            <person name="Land M."/>
            <person name="Hauser L."/>
            <person name="Chang Y.J."/>
            <person name="Jeffries C.D."/>
            <person name="Detter J.C."/>
            <person name="Brambilla E."/>
            <person name="Rohde M."/>
            <person name="Goker M."/>
            <person name="Woyke T."/>
            <person name="Bristow J."/>
            <person name="Eisen J.A."/>
            <person name="Markowitz V."/>
            <person name="Hugenholtz P."/>
            <person name="Kyrpides N.C."/>
            <person name="Klenk H.P."/>
            <person name="Lucas S."/>
        </authorList>
    </citation>
    <scope>NUCLEOTIDE SEQUENCE [LARGE SCALE GENOMIC DNA]</scope>
    <source>
        <strain evidence="2">ATCC 35417 / DSM 20613 / JCM 6297 / CCUG 15421 / P 36-108</strain>
    </source>
</reference>
<dbReference type="HOGENOM" id="CLU_064277_0_0_10"/>
<sequence length="224" mass="23954">MGTIKQGILGGFSGKVGTVVGSNWKSVHYMRALALKVGNPNTEKQQRQRNNFSTVIQFLKTFTPIIRIGYQQYAQKQSEFNAAMSYVIKHAIVNDAIDYTRALVSRGSLTTAADATASVEAGKVSYVWKNNSGTGNAEAGDTAILLAYNKDKREAVYTIKAATRSEAKAELTLPAGWSGNALALYLGFYNDKSVANSICLKNDDAGSTIPDSGAGGDENENPLG</sequence>
<dbReference type="EMBL" id="CP002352">
    <property type="protein sequence ID" value="ADV42882.1"/>
    <property type="molecule type" value="Genomic_DNA"/>
</dbReference>
<evidence type="ECO:0000313" key="1">
    <source>
        <dbReference type="EMBL" id="ADV42882.1"/>
    </source>
</evidence>